<protein>
    <recommendedName>
        <fullName evidence="6">Uroporphyrinogen-III C-methyltransferase</fullName>
    </recommendedName>
</protein>
<dbReference type="RefSeq" id="WP_128230248.1">
    <property type="nucleotide sequence ID" value="NZ_SACR01000005.1"/>
</dbReference>
<sequence length="370" mass="39460">MPDPAPALTPAPAAAGPAPAALVSHPPGHGRWIAAGAAVLAALATGATVLAWNTQQRVKSLEAELVKRQADSGSQATEARTLARQAEITAREAAAKLALLEARVAETSLQRSQLEELIQSLARSRDENVLADVDAALRVALQQSAITGSAEPLVVTLKQADERLARFNQPRLERVRRALAQDLERTRSAGVTDITVLTIRLDEVIRQVDELPLVSAPERRAAARSAEAAATAAAVPASAASGSGLGGLIGQRWASVASVFWQEVKSLVRVTRIDQPEAMLVAPEQAFFLRENLKLRLLNARLALLSRQFDTAQSDLREAQRALETYFDREHRRVVAASELVRGVTGQARLVTVPRPDATLAAIATASAGR</sequence>
<dbReference type="OrthoDB" id="9787650at2"/>
<dbReference type="PANTHER" id="PTHR38043:SF1">
    <property type="entry name" value="PROTEIN HEMX"/>
    <property type="match status" value="1"/>
</dbReference>
<feature type="transmembrane region" description="Helical" evidence="3">
    <location>
        <begin position="32"/>
        <end position="52"/>
    </location>
</feature>
<dbReference type="AlphaFoldDB" id="A0A437RD79"/>
<evidence type="ECO:0000256" key="1">
    <source>
        <dbReference type="SAM" id="Coils"/>
    </source>
</evidence>
<dbReference type="PANTHER" id="PTHR38043">
    <property type="entry name" value="PROTEIN HEMX"/>
    <property type="match status" value="1"/>
</dbReference>
<comment type="caution">
    <text evidence="4">The sequence shown here is derived from an EMBL/GenBank/DDBJ whole genome shotgun (WGS) entry which is preliminary data.</text>
</comment>
<evidence type="ECO:0000256" key="2">
    <source>
        <dbReference type="SAM" id="MobiDB-lite"/>
    </source>
</evidence>
<dbReference type="EMBL" id="SACR01000005">
    <property type="protein sequence ID" value="RVU44704.1"/>
    <property type="molecule type" value="Genomic_DNA"/>
</dbReference>
<feature type="region of interest" description="Disordered" evidence="2">
    <location>
        <begin position="1"/>
        <end position="22"/>
    </location>
</feature>
<dbReference type="Pfam" id="PF04375">
    <property type="entry name" value="HemX"/>
    <property type="match status" value="1"/>
</dbReference>
<gene>
    <name evidence="4" type="ORF">EOE66_18550</name>
</gene>
<proteinExistence type="predicted"/>
<dbReference type="InterPro" id="IPR007470">
    <property type="entry name" value="HemX"/>
</dbReference>
<evidence type="ECO:0000313" key="4">
    <source>
        <dbReference type="EMBL" id="RVU44704.1"/>
    </source>
</evidence>
<feature type="coiled-coil region" evidence="1">
    <location>
        <begin position="83"/>
        <end position="117"/>
    </location>
</feature>
<evidence type="ECO:0000256" key="3">
    <source>
        <dbReference type="SAM" id="Phobius"/>
    </source>
</evidence>
<keyword evidence="1" id="KW-0175">Coiled coil</keyword>
<accession>A0A437RD79</accession>
<evidence type="ECO:0008006" key="6">
    <source>
        <dbReference type="Google" id="ProtNLM"/>
    </source>
</evidence>
<keyword evidence="3" id="KW-0472">Membrane</keyword>
<evidence type="ECO:0000313" key="5">
    <source>
        <dbReference type="Proteomes" id="UP000285575"/>
    </source>
</evidence>
<dbReference type="Proteomes" id="UP000285575">
    <property type="component" value="Unassembled WGS sequence"/>
</dbReference>
<keyword evidence="3" id="KW-1133">Transmembrane helix</keyword>
<keyword evidence="3" id="KW-0812">Transmembrane</keyword>
<name>A0A437RD79_9BURK</name>
<reference evidence="4 5" key="1">
    <citation type="submission" date="2019-01" db="EMBL/GenBank/DDBJ databases">
        <authorList>
            <person name="Chen W.-M."/>
        </authorList>
    </citation>
    <scope>NUCLEOTIDE SEQUENCE [LARGE SCALE GENOMIC DNA]</scope>
    <source>
        <strain evidence="4 5">KYPY4</strain>
    </source>
</reference>
<keyword evidence="5" id="KW-1185">Reference proteome</keyword>
<organism evidence="4 5">
    <name type="scientific">Rubrivivax rivuli</name>
    <dbReference type="NCBI Taxonomy" id="1862385"/>
    <lineage>
        <taxon>Bacteria</taxon>
        <taxon>Pseudomonadati</taxon>
        <taxon>Pseudomonadota</taxon>
        <taxon>Betaproteobacteria</taxon>
        <taxon>Burkholderiales</taxon>
        <taxon>Sphaerotilaceae</taxon>
        <taxon>Rubrivivax</taxon>
    </lineage>
</organism>
<feature type="compositionally biased region" description="Low complexity" evidence="2">
    <location>
        <begin position="10"/>
        <end position="21"/>
    </location>
</feature>